<keyword evidence="5" id="KW-0966">Cell projection</keyword>
<keyword evidence="5" id="KW-0282">Flagellum</keyword>
<accession>A0ABS4WS08</accession>
<proteinExistence type="predicted"/>
<keyword evidence="4" id="KW-0804">Transcription</keyword>
<gene>
    <name evidence="5" type="ORF">JOF42_002497</name>
</gene>
<dbReference type="Gene3D" id="1.20.140.160">
    <property type="match status" value="1"/>
</dbReference>
<keyword evidence="5" id="KW-0969">Cilium</keyword>
<dbReference type="EMBL" id="JAGIOA010000001">
    <property type="protein sequence ID" value="MBP2379002.1"/>
    <property type="molecule type" value="Genomic_DNA"/>
</dbReference>
<dbReference type="NCBIfam" id="TIGR02937">
    <property type="entry name" value="sigma70-ECF"/>
    <property type="match status" value="1"/>
</dbReference>
<dbReference type="InterPro" id="IPR013325">
    <property type="entry name" value="RNA_pol_sigma_r2"/>
</dbReference>
<dbReference type="SUPFAM" id="SSF88946">
    <property type="entry name" value="Sigma2 domain of RNA polymerase sigma factors"/>
    <property type="match status" value="1"/>
</dbReference>
<dbReference type="Proteomes" id="UP000703720">
    <property type="component" value="Unassembled WGS sequence"/>
</dbReference>
<organism evidence="5 6">
    <name type="scientific">Microbacterium phyllosphaerae</name>
    <dbReference type="NCBI Taxonomy" id="124798"/>
    <lineage>
        <taxon>Bacteria</taxon>
        <taxon>Bacillati</taxon>
        <taxon>Actinomycetota</taxon>
        <taxon>Actinomycetes</taxon>
        <taxon>Micrococcales</taxon>
        <taxon>Microbacteriaceae</taxon>
        <taxon>Microbacterium</taxon>
    </lineage>
</organism>
<evidence type="ECO:0000256" key="1">
    <source>
        <dbReference type="ARBA" id="ARBA00023015"/>
    </source>
</evidence>
<reference evidence="5 6" key="1">
    <citation type="submission" date="2021-03" db="EMBL/GenBank/DDBJ databases">
        <title>Sequencing the genomes of 1000 actinobacteria strains.</title>
        <authorList>
            <person name="Klenk H.-P."/>
        </authorList>
    </citation>
    <scope>NUCLEOTIDE SEQUENCE [LARGE SCALE GENOMIC DNA]</scope>
    <source>
        <strain evidence="5 6">DSM 13468</strain>
    </source>
</reference>
<dbReference type="InterPro" id="IPR014284">
    <property type="entry name" value="RNA_pol_sigma-70_dom"/>
</dbReference>
<keyword evidence="3" id="KW-0238">DNA-binding</keyword>
<keyword evidence="2" id="KW-0731">Sigma factor</keyword>
<dbReference type="Gene3D" id="1.10.1740.10">
    <property type="match status" value="1"/>
</dbReference>
<sequence>MPLATFLAVEKARSATHLDLDDLLSAARFGLARAALSYDASRGIPFGAFASSQINWAMLSEMRRADPAGERAREKIERVRLAAETLLARMGRPATIPDLAKETGLSADAVAEMRQLDEMVRTATSFEEHFDAETGRQATDLTDSVILPEHAVEQSETRAMVNRVVDALPGAMQKVVRGIYLEDRMVKDLAEELEVSHAYVSKLRSRGLILMREAMEAWENGTTGDRSTAAKTEFFEALFGPARVDAMPRSGALLAAV</sequence>
<comment type="caution">
    <text evidence="5">The sequence shown here is derived from an EMBL/GenBank/DDBJ whole genome shotgun (WGS) entry which is preliminary data.</text>
</comment>
<protein>
    <submittedName>
        <fullName evidence="5">RNA polymerase sigma factor for flagellar operon FliA</fullName>
    </submittedName>
</protein>
<evidence type="ECO:0000313" key="5">
    <source>
        <dbReference type="EMBL" id="MBP2379002.1"/>
    </source>
</evidence>
<evidence type="ECO:0000256" key="4">
    <source>
        <dbReference type="ARBA" id="ARBA00023163"/>
    </source>
</evidence>
<keyword evidence="6" id="KW-1185">Reference proteome</keyword>
<evidence type="ECO:0000313" key="6">
    <source>
        <dbReference type="Proteomes" id="UP000703720"/>
    </source>
</evidence>
<keyword evidence="1" id="KW-0805">Transcription regulation</keyword>
<dbReference type="InterPro" id="IPR013324">
    <property type="entry name" value="RNA_pol_sigma_r3/r4-like"/>
</dbReference>
<dbReference type="PANTHER" id="PTHR30385">
    <property type="entry name" value="SIGMA FACTOR F FLAGELLAR"/>
    <property type="match status" value="1"/>
</dbReference>
<dbReference type="SUPFAM" id="SSF88659">
    <property type="entry name" value="Sigma3 and sigma4 domains of RNA polymerase sigma factors"/>
    <property type="match status" value="2"/>
</dbReference>
<name>A0ABS4WS08_9MICO</name>
<evidence type="ECO:0000256" key="3">
    <source>
        <dbReference type="ARBA" id="ARBA00023125"/>
    </source>
</evidence>
<evidence type="ECO:0000256" key="2">
    <source>
        <dbReference type="ARBA" id="ARBA00023082"/>
    </source>
</evidence>